<keyword evidence="2" id="KW-1185">Reference proteome</keyword>
<sequence>MASKRRNVFLQHASPLCGDVFCILEELDLGGYQGSEGRRNPGARIGISSRGQKFFSSFMKPIRENKIMGLGGGVQGRQRGNKYAAGGSVLAALGKQRERTRGKDRASLLGLIVRPKRKGGHTASFPPEILQVWKFDIFVCVGKVRLLFVAVAVGRLIAGGRLKIEEAVSELSSVNGRWGVLFTFRIGETFPGAGEGVKVMRGTLRNGSWAETVSLPFYQLQAALVRSPCRDFLQRDAGGAALTRQNVPYLTGPYMLQTQAIPCAVEIPD</sequence>
<proteinExistence type="predicted"/>
<dbReference type="AlphaFoldDB" id="A0ABD0YSZ9"/>
<organism evidence="1 2">
    <name type="scientific">Ranatra chinensis</name>
    <dbReference type="NCBI Taxonomy" id="642074"/>
    <lineage>
        <taxon>Eukaryota</taxon>
        <taxon>Metazoa</taxon>
        <taxon>Ecdysozoa</taxon>
        <taxon>Arthropoda</taxon>
        <taxon>Hexapoda</taxon>
        <taxon>Insecta</taxon>
        <taxon>Pterygota</taxon>
        <taxon>Neoptera</taxon>
        <taxon>Paraneoptera</taxon>
        <taxon>Hemiptera</taxon>
        <taxon>Heteroptera</taxon>
        <taxon>Panheteroptera</taxon>
        <taxon>Nepomorpha</taxon>
        <taxon>Nepidae</taxon>
        <taxon>Ranatrinae</taxon>
        <taxon>Ranatra</taxon>
    </lineage>
</organism>
<accession>A0ABD0YSZ9</accession>
<gene>
    <name evidence="1" type="ORF">AAG570_009142</name>
</gene>
<comment type="caution">
    <text evidence="1">The sequence shown here is derived from an EMBL/GenBank/DDBJ whole genome shotgun (WGS) entry which is preliminary data.</text>
</comment>
<name>A0ABD0YSZ9_9HEMI</name>
<reference evidence="1 2" key="1">
    <citation type="submission" date="2024-07" db="EMBL/GenBank/DDBJ databases">
        <title>Chromosome-level genome assembly of the water stick insect Ranatra chinensis (Heteroptera: Nepidae).</title>
        <authorList>
            <person name="Liu X."/>
        </authorList>
    </citation>
    <scope>NUCLEOTIDE SEQUENCE [LARGE SCALE GENOMIC DNA]</scope>
    <source>
        <strain evidence="1">Cailab_2021Rc</strain>
        <tissue evidence="1">Muscle</tissue>
    </source>
</reference>
<dbReference type="Proteomes" id="UP001558652">
    <property type="component" value="Unassembled WGS sequence"/>
</dbReference>
<protein>
    <submittedName>
        <fullName evidence="1">Uncharacterized protein</fullName>
    </submittedName>
</protein>
<evidence type="ECO:0000313" key="1">
    <source>
        <dbReference type="EMBL" id="KAL1139081.1"/>
    </source>
</evidence>
<dbReference type="EMBL" id="JBFDAA010000003">
    <property type="protein sequence ID" value="KAL1139081.1"/>
    <property type="molecule type" value="Genomic_DNA"/>
</dbReference>
<evidence type="ECO:0000313" key="2">
    <source>
        <dbReference type="Proteomes" id="UP001558652"/>
    </source>
</evidence>